<keyword evidence="1" id="KW-0012">Acyltransferase</keyword>
<name>A0A1Y2D2F3_9FUNG</name>
<evidence type="ECO:0000313" key="1">
    <source>
        <dbReference type="EMBL" id="ORY53377.1"/>
    </source>
</evidence>
<dbReference type="PANTHER" id="PTHR38474">
    <property type="entry name" value="SLR0299 PROTEIN"/>
    <property type="match status" value="1"/>
</dbReference>
<dbReference type="EMBL" id="MCOG01000091">
    <property type="protein sequence ID" value="ORY53377.1"/>
    <property type="molecule type" value="Genomic_DNA"/>
</dbReference>
<dbReference type="InterPro" id="IPR023213">
    <property type="entry name" value="CAT-like_dom_sf"/>
</dbReference>
<accession>A0A1Y2D2F3</accession>
<dbReference type="AlphaFoldDB" id="A0A1Y2D2F3"/>
<keyword evidence="2" id="KW-1185">Reference proteome</keyword>
<organism evidence="1 2">
    <name type="scientific">Neocallimastix californiae</name>
    <dbReference type="NCBI Taxonomy" id="1754190"/>
    <lineage>
        <taxon>Eukaryota</taxon>
        <taxon>Fungi</taxon>
        <taxon>Fungi incertae sedis</taxon>
        <taxon>Chytridiomycota</taxon>
        <taxon>Chytridiomycota incertae sedis</taxon>
        <taxon>Neocallimastigomycetes</taxon>
        <taxon>Neocallimastigales</taxon>
        <taxon>Neocallimastigaceae</taxon>
        <taxon>Neocallimastix</taxon>
    </lineage>
</organism>
<dbReference type="Pfam" id="PF00302">
    <property type="entry name" value="CAT"/>
    <property type="match status" value="1"/>
</dbReference>
<dbReference type="SMART" id="SM01059">
    <property type="entry name" value="CAT"/>
    <property type="match status" value="1"/>
</dbReference>
<comment type="caution">
    <text evidence="1">The sequence shown here is derived from an EMBL/GenBank/DDBJ whole genome shotgun (WGS) entry which is preliminary data.</text>
</comment>
<gene>
    <name evidence="1" type="ORF">LY90DRAFT_702614</name>
</gene>
<dbReference type="SUPFAM" id="SSF52777">
    <property type="entry name" value="CoA-dependent acyltransferases"/>
    <property type="match status" value="1"/>
</dbReference>
<evidence type="ECO:0000313" key="2">
    <source>
        <dbReference type="Proteomes" id="UP000193920"/>
    </source>
</evidence>
<dbReference type="Proteomes" id="UP000193920">
    <property type="component" value="Unassembled WGS sequence"/>
</dbReference>
<dbReference type="InterPro" id="IPR001707">
    <property type="entry name" value="Cmp_AcTrfase"/>
</dbReference>
<keyword evidence="1" id="KW-0808">Transferase</keyword>
<sequence>MEKTNDTENVNNSEKFYDTKTNSIKWIDIDNWERKELLNTYIKTDFPYIIITANICVTKPLQYAKKHGISFNRVMIYLCTKTIDQIPNYRYRFIDGKPFIIDHSRPIATHLFKPQNVLGMVECPWPCNNIIEFCQQSHFESSNNIITGERTSGKLDYISFTSIPWIEYTSFIRTISHNGTDNVPKISFGKYFKDKIEKDKIWMPVSSQTHHGLMDGYHVGLFYTNLQKACSELKI</sequence>
<reference evidence="1 2" key="1">
    <citation type="submission" date="2016-08" db="EMBL/GenBank/DDBJ databases">
        <title>A Parts List for Fungal Cellulosomes Revealed by Comparative Genomics.</title>
        <authorList>
            <consortium name="DOE Joint Genome Institute"/>
            <person name="Haitjema C.H."/>
            <person name="Gilmore S.P."/>
            <person name="Henske J.K."/>
            <person name="Solomon K.V."/>
            <person name="De Groot R."/>
            <person name="Kuo A."/>
            <person name="Mondo S.J."/>
            <person name="Salamov A.A."/>
            <person name="Labutti K."/>
            <person name="Zhao Z."/>
            <person name="Chiniquy J."/>
            <person name="Barry K."/>
            <person name="Brewer H.M."/>
            <person name="Purvine S.O."/>
            <person name="Wright A.T."/>
            <person name="Boxma B."/>
            <person name="Van Alen T."/>
            <person name="Hackstein J.H."/>
            <person name="Baker S.E."/>
            <person name="Grigoriev I.V."/>
            <person name="O'Malley M.A."/>
        </authorList>
    </citation>
    <scope>NUCLEOTIDE SEQUENCE [LARGE SCALE GENOMIC DNA]</scope>
    <source>
        <strain evidence="1 2">G1</strain>
    </source>
</reference>
<dbReference type="Gene3D" id="3.30.559.10">
    <property type="entry name" value="Chloramphenicol acetyltransferase-like domain"/>
    <property type="match status" value="1"/>
</dbReference>
<dbReference type="GO" id="GO:0008811">
    <property type="term" value="F:chloramphenicol O-acetyltransferase activity"/>
    <property type="evidence" value="ECO:0007669"/>
    <property type="project" value="InterPro"/>
</dbReference>
<proteinExistence type="predicted"/>
<protein>
    <submittedName>
        <fullName evidence="1">CoA-dependent acyltransferase</fullName>
    </submittedName>
</protein>
<dbReference type="PANTHER" id="PTHR38474:SF1">
    <property type="entry name" value="SLR0299 PROTEIN"/>
    <property type="match status" value="1"/>
</dbReference>